<dbReference type="Proteomes" id="UP000765509">
    <property type="component" value="Unassembled WGS sequence"/>
</dbReference>
<evidence type="ECO:0000313" key="1">
    <source>
        <dbReference type="EMBL" id="MBW0548921.1"/>
    </source>
</evidence>
<accession>A0A9Q3IRX5</accession>
<gene>
    <name evidence="1" type="ORF">O181_088636</name>
</gene>
<organism evidence="1 2">
    <name type="scientific">Austropuccinia psidii MF-1</name>
    <dbReference type="NCBI Taxonomy" id="1389203"/>
    <lineage>
        <taxon>Eukaryota</taxon>
        <taxon>Fungi</taxon>
        <taxon>Dikarya</taxon>
        <taxon>Basidiomycota</taxon>
        <taxon>Pucciniomycotina</taxon>
        <taxon>Pucciniomycetes</taxon>
        <taxon>Pucciniales</taxon>
        <taxon>Sphaerophragmiaceae</taxon>
        <taxon>Austropuccinia</taxon>
    </lineage>
</organism>
<evidence type="ECO:0000313" key="2">
    <source>
        <dbReference type="Proteomes" id="UP000765509"/>
    </source>
</evidence>
<dbReference type="OrthoDB" id="7548346at2759"/>
<keyword evidence="2" id="KW-1185">Reference proteome</keyword>
<name>A0A9Q3IRX5_9BASI</name>
<protein>
    <submittedName>
        <fullName evidence="1">Uncharacterized protein</fullName>
    </submittedName>
</protein>
<dbReference type="EMBL" id="AVOT02054185">
    <property type="protein sequence ID" value="MBW0548921.1"/>
    <property type="molecule type" value="Genomic_DNA"/>
</dbReference>
<dbReference type="AlphaFoldDB" id="A0A9Q3IRX5"/>
<reference evidence="1" key="1">
    <citation type="submission" date="2021-03" db="EMBL/GenBank/DDBJ databases">
        <title>Draft genome sequence of rust myrtle Austropuccinia psidii MF-1, a brazilian biotype.</title>
        <authorList>
            <person name="Quecine M.C."/>
            <person name="Pachon D.M.R."/>
            <person name="Bonatelli M.L."/>
            <person name="Correr F.H."/>
            <person name="Franceschini L.M."/>
            <person name="Leite T.F."/>
            <person name="Margarido G.R.A."/>
            <person name="Almeida C.A."/>
            <person name="Ferrarezi J.A."/>
            <person name="Labate C.A."/>
        </authorList>
    </citation>
    <scope>NUCLEOTIDE SEQUENCE</scope>
    <source>
        <strain evidence="1">MF-1</strain>
    </source>
</reference>
<comment type="caution">
    <text evidence="1">The sequence shown here is derived from an EMBL/GenBank/DDBJ whole genome shotgun (WGS) entry which is preliminary data.</text>
</comment>
<sequence>MSERTGRDINHVPILEGKNFPLSNILIEVKLSARGLREICNSDGPPNSDPITINNWNKLNLEAIQLILNAKALWKKINEKYAAQTITNQGRTWLRWECLRFNGNIKEYVKECQSILFDIAGIGISLPQDIMAYSILGKVSRDSNAYDHVIDSTVLTMNATINPQQVLDELSQILQHKNTKTAFQKTIKSEENQSSSLLTNSSDFPYKITYVCRDGKHNPKNTTHRSEKCWAEHPEL</sequence>
<proteinExistence type="predicted"/>